<feature type="domain" description="C3H1-type" evidence="6">
    <location>
        <begin position="408"/>
        <end position="436"/>
    </location>
</feature>
<dbReference type="PROSITE" id="PS51059">
    <property type="entry name" value="PARP_CATALYTIC"/>
    <property type="match status" value="1"/>
</dbReference>
<dbReference type="InterPro" id="IPR051712">
    <property type="entry name" value="ARTD-AVP"/>
</dbReference>
<dbReference type="InterPro" id="IPR036855">
    <property type="entry name" value="Znf_CCCH_sf"/>
</dbReference>
<dbReference type="Gene3D" id="3.90.228.10">
    <property type="match status" value="1"/>
</dbReference>
<evidence type="ECO:0000313" key="8">
    <source>
        <dbReference type="EMBL" id="CAE7410763.1"/>
    </source>
</evidence>
<evidence type="ECO:0000259" key="7">
    <source>
        <dbReference type="PROSITE" id="PS51059"/>
    </source>
</evidence>
<feature type="region of interest" description="Disordered" evidence="5">
    <location>
        <begin position="1"/>
        <end position="40"/>
    </location>
</feature>
<dbReference type="PANTHER" id="PTHR45740">
    <property type="entry name" value="POLY [ADP-RIBOSE] POLYMERASE"/>
    <property type="match status" value="1"/>
</dbReference>
<dbReference type="GO" id="GO:1990404">
    <property type="term" value="F:NAD+-protein mono-ADP-ribosyltransferase activity"/>
    <property type="evidence" value="ECO:0007669"/>
    <property type="project" value="TreeGrafter"/>
</dbReference>
<keyword evidence="9" id="KW-1185">Reference proteome</keyword>
<dbReference type="InterPro" id="IPR041367">
    <property type="entry name" value="Znf-CCCH_4"/>
</dbReference>
<dbReference type="AlphaFoldDB" id="A0A812QZ52"/>
<evidence type="ECO:0000256" key="4">
    <source>
        <dbReference type="PROSITE-ProRule" id="PRU00723"/>
    </source>
</evidence>
<dbReference type="Proteomes" id="UP000649617">
    <property type="component" value="Unassembled WGS sequence"/>
</dbReference>
<organism evidence="8 9">
    <name type="scientific">Symbiodinium pilosum</name>
    <name type="common">Dinoflagellate</name>
    <dbReference type="NCBI Taxonomy" id="2952"/>
    <lineage>
        <taxon>Eukaryota</taxon>
        <taxon>Sar</taxon>
        <taxon>Alveolata</taxon>
        <taxon>Dinophyceae</taxon>
        <taxon>Suessiales</taxon>
        <taxon>Symbiodiniaceae</taxon>
        <taxon>Symbiodinium</taxon>
    </lineage>
</organism>
<evidence type="ECO:0000256" key="3">
    <source>
        <dbReference type="ARBA" id="ARBA00022833"/>
    </source>
</evidence>
<name>A0A812QZ52_SYMPI</name>
<proteinExistence type="predicted"/>
<dbReference type="SUPFAM" id="SSF90229">
    <property type="entry name" value="CCCH zinc finger"/>
    <property type="match status" value="1"/>
</dbReference>
<dbReference type="Pfam" id="PF00644">
    <property type="entry name" value="PARP"/>
    <property type="match status" value="1"/>
</dbReference>
<evidence type="ECO:0000313" key="9">
    <source>
        <dbReference type="Proteomes" id="UP000649617"/>
    </source>
</evidence>
<dbReference type="InterPro" id="IPR012317">
    <property type="entry name" value="Poly(ADP-ribose)pol_cat_dom"/>
</dbReference>
<dbReference type="OrthoDB" id="6133115at2759"/>
<evidence type="ECO:0000256" key="1">
    <source>
        <dbReference type="ARBA" id="ARBA00022723"/>
    </source>
</evidence>
<keyword evidence="1 4" id="KW-0479">Metal-binding</keyword>
<feature type="zinc finger region" description="C3H1-type" evidence="4">
    <location>
        <begin position="408"/>
        <end position="436"/>
    </location>
</feature>
<reference evidence="8" key="1">
    <citation type="submission" date="2021-02" db="EMBL/GenBank/DDBJ databases">
        <authorList>
            <person name="Dougan E. K."/>
            <person name="Rhodes N."/>
            <person name="Thang M."/>
            <person name="Chan C."/>
        </authorList>
    </citation>
    <scope>NUCLEOTIDE SEQUENCE</scope>
</reference>
<dbReference type="GO" id="GO:0005634">
    <property type="term" value="C:nucleus"/>
    <property type="evidence" value="ECO:0007669"/>
    <property type="project" value="TreeGrafter"/>
</dbReference>
<dbReference type="SUPFAM" id="SSF56399">
    <property type="entry name" value="ADP-ribosylation"/>
    <property type="match status" value="1"/>
</dbReference>
<dbReference type="PROSITE" id="PS50103">
    <property type="entry name" value="ZF_C3H1"/>
    <property type="match status" value="1"/>
</dbReference>
<evidence type="ECO:0000259" key="6">
    <source>
        <dbReference type="PROSITE" id="PS50103"/>
    </source>
</evidence>
<evidence type="ECO:0000256" key="5">
    <source>
        <dbReference type="SAM" id="MobiDB-lite"/>
    </source>
</evidence>
<sequence>MGCASSSTAADPKAASAPATESTTSAATRNPGDDGYPEYWYHNKTADQTANAGGFDDMFYAPDSEHHCFQEMIEESYVPKTTQDRPCPKGTCGKKPGGCPCNQPGGDPGLPVSFHVQRVIRVESSELWDRYQKKKRSIIEARPGGVEAFDPPVKTNNKACEYTGTFAPLDASVNEVYAFHGTQVRFALSIAENAFRIDLAGSSTGTLYGRGAYLGESISKADEYAKDEPGGYYDGVFAVLVCRVVMGKLNSTSFDSKAAEKVKAGQFDSTCGTRVFRELVIYDADQCYPEYVVLYKRKYAKDPEEEVSKTRKRRFFMQVPLHWRNVATDLAAGFREEIELPGPGTSWMQCLVNQAQLQPSRTLVSAIRLEDSQLWQRYVQFKAALRSRIADQSEDHLRLNFVEKDLRALMKRPCKFFRTPRGCKSGDKCRFSHNEFGADLDDLSLAAGRRLPVDELDRRLHEGFLWYPCTEAEAIDISQGNVKKDETLPGTRFYESLQTALKRTTGKDGVKVAVLCRVMCGLPGVDVTDDDTDFMIIETDESGRREVLVKDGSGVYPEYRLTLHSSEDEETEKMIDSMDKVPTGAECASTMMLSKRAPNPFTETHATIFYNILQDTVVYYNVRKYSTMYSALRLPRSWHGAWSAQSHGLRQGRSSSGYR</sequence>
<feature type="domain" description="PARP catalytic" evidence="7">
    <location>
        <begin position="63"/>
        <end position="304"/>
    </location>
</feature>
<keyword evidence="3 4" id="KW-0862">Zinc</keyword>
<dbReference type="InterPro" id="IPR000571">
    <property type="entry name" value="Znf_CCCH"/>
</dbReference>
<dbReference type="EMBL" id="CAJNIZ010018491">
    <property type="protein sequence ID" value="CAE7410763.1"/>
    <property type="molecule type" value="Genomic_DNA"/>
</dbReference>
<dbReference type="Pfam" id="PF18044">
    <property type="entry name" value="zf-CCCH_4"/>
    <property type="match status" value="1"/>
</dbReference>
<accession>A0A812QZ52</accession>
<feature type="compositionally biased region" description="Low complexity" evidence="5">
    <location>
        <begin position="1"/>
        <end position="28"/>
    </location>
</feature>
<dbReference type="GO" id="GO:0003950">
    <property type="term" value="F:NAD+ poly-ADP-ribosyltransferase activity"/>
    <property type="evidence" value="ECO:0007669"/>
    <property type="project" value="InterPro"/>
</dbReference>
<gene>
    <name evidence="8" type="primary">Parp12</name>
    <name evidence="8" type="ORF">SPIL2461_LOCUS10127</name>
</gene>
<protein>
    <submittedName>
        <fullName evidence="8">Parp12 protein</fullName>
    </submittedName>
</protein>
<keyword evidence="2 4" id="KW-0863">Zinc-finger</keyword>
<dbReference type="PANTHER" id="PTHR45740:SF2">
    <property type="entry name" value="POLY [ADP-RIBOSE] POLYMERASE"/>
    <property type="match status" value="1"/>
</dbReference>
<comment type="caution">
    <text evidence="8">The sequence shown here is derived from an EMBL/GenBank/DDBJ whole genome shotgun (WGS) entry which is preliminary data.</text>
</comment>
<evidence type="ECO:0000256" key="2">
    <source>
        <dbReference type="ARBA" id="ARBA00022771"/>
    </source>
</evidence>
<dbReference type="GO" id="GO:0008270">
    <property type="term" value="F:zinc ion binding"/>
    <property type="evidence" value="ECO:0007669"/>
    <property type="project" value="UniProtKB-KW"/>
</dbReference>